<feature type="compositionally biased region" description="Polar residues" evidence="8">
    <location>
        <begin position="256"/>
        <end position="267"/>
    </location>
</feature>
<evidence type="ECO:0000313" key="9">
    <source>
        <dbReference type="EMBL" id="CDO53240.1"/>
    </source>
</evidence>
<keyword evidence="4 6" id="KW-0342">GTP-binding</keyword>
<dbReference type="Gene3D" id="3.40.50.300">
    <property type="entry name" value="P-loop containing nucleotide triphosphate hydrolases"/>
    <property type="match status" value="2"/>
</dbReference>
<evidence type="ECO:0000256" key="3">
    <source>
        <dbReference type="ARBA" id="ARBA00022842"/>
    </source>
</evidence>
<feature type="region of interest" description="Disordered" evidence="8">
    <location>
        <begin position="166"/>
        <end position="190"/>
    </location>
</feature>
<dbReference type="InterPro" id="IPR027417">
    <property type="entry name" value="P-loop_NTPase"/>
</dbReference>
<evidence type="ECO:0000256" key="7">
    <source>
        <dbReference type="PIRSR" id="PIRSR601019-2"/>
    </source>
</evidence>
<evidence type="ECO:0000256" key="5">
    <source>
        <dbReference type="ARBA" id="ARBA00023224"/>
    </source>
</evidence>
<reference evidence="9" key="1">
    <citation type="submission" date="2014-03" db="EMBL/GenBank/DDBJ databases">
        <authorList>
            <person name="Casaregola S."/>
        </authorList>
    </citation>
    <scope>NUCLEOTIDE SEQUENCE [LARGE SCALE GENOMIC DNA]</scope>
    <source>
        <strain evidence="9">CLIB 918</strain>
    </source>
</reference>
<dbReference type="STRING" id="1173061.A0A0J9X738"/>
<feature type="compositionally biased region" description="Polar residues" evidence="8">
    <location>
        <begin position="1"/>
        <end position="18"/>
    </location>
</feature>
<keyword evidence="3 7" id="KW-0460">Magnesium</keyword>
<dbReference type="PROSITE" id="PS51882">
    <property type="entry name" value="G_ALPHA"/>
    <property type="match status" value="1"/>
</dbReference>
<feature type="region of interest" description="Disordered" evidence="8">
    <location>
        <begin position="1"/>
        <end position="25"/>
    </location>
</feature>
<dbReference type="FunFam" id="3.40.50.300:FF:000692">
    <property type="entry name" value="Guanine nucleotide-binding protein subunit alpha"/>
    <property type="match status" value="1"/>
</dbReference>
<dbReference type="GO" id="GO:0005525">
    <property type="term" value="F:GTP binding"/>
    <property type="evidence" value="ECO:0007669"/>
    <property type="project" value="UniProtKB-KW"/>
</dbReference>
<keyword evidence="10" id="KW-1185">Reference proteome</keyword>
<dbReference type="GO" id="GO:0003924">
    <property type="term" value="F:GTPase activity"/>
    <property type="evidence" value="ECO:0007669"/>
    <property type="project" value="InterPro"/>
</dbReference>
<dbReference type="PRINTS" id="PR00318">
    <property type="entry name" value="GPROTEINA"/>
</dbReference>
<dbReference type="PANTHER" id="PTHR10218">
    <property type="entry name" value="GTP-BINDING PROTEIN ALPHA SUBUNIT"/>
    <property type="match status" value="1"/>
</dbReference>
<proteinExistence type="predicted"/>
<dbReference type="InterPro" id="IPR011025">
    <property type="entry name" value="GproteinA_insert"/>
</dbReference>
<dbReference type="GO" id="GO:0001664">
    <property type="term" value="F:G protein-coupled receptor binding"/>
    <property type="evidence" value="ECO:0007669"/>
    <property type="project" value="TreeGrafter"/>
</dbReference>
<comment type="caution">
    <text evidence="9">The sequence shown here is derived from an EMBL/GenBank/DDBJ whole genome shotgun (WGS) entry which is preliminary data.</text>
</comment>
<accession>A0A0J9X738</accession>
<feature type="binding site" evidence="6">
    <location>
        <position position="523"/>
    </location>
    <ligand>
        <name>GTP</name>
        <dbReference type="ChEBI" id="CHEBI:37565"/>
    </ligand>
</feature>
<dbReference type="SMART" id="SM00275">
    <property type="entry name" value="G_alpha"/>
    <property type="match status" value="1"/>
</dbReference>
<evidence type="ECO:0000256" key="2">
    <source>
        <dbReference type="ARBA" id="ARBA00022741"/>
    </source>
</evidence>
<dbReference type="AlphaFoldDB" id="A0A0J9X738"/>
<dbReference type="InterPro" id="IPR001019">
    <property type="entry name" value="Gprotein_alpha_su"/>
</dbReference>
<evidence type="ECO:0000256" key="8">
    <source>
        <dbReference type="SAM" id="MobiDB-lite"/>
    </source>
</evidence>
<dbReference type="Proteomes" id="UP000242525">
    <property type="component" value="Unassembled WGS sequence"/>
</dbReference>
<keyword evidence="1 7" id="KW-0479">Metal-binding</keyword>
<evidence type="ECO:0000256" key="4">
    <source>
        <dbReference type="ARBA" id="ARBA00023134"/>
    </source>
</evidence>
<feature type="binding site" evidence="6">
    <location>
        <begin position="385"/>
        <end position="389"/>
    </location>
    <ligand>
        <name>GTP</name>
        <dbReference type="ChEBI" id="CHEBI:37565"/>
    </ligand>
</feature>
<dbReference type="EMBL" id="CCBN010000004">
    <property type="protein sequence ID" value="CDO53240.1"/>
    <property type="molecule type" value="Genomic_DNA"/>
</dbReference>
<dbReference type="Pfam" id="PF00503">
    <property type="entry name" value="G-alpha"/>
    <property type="match status" value="1"/>
</dbReference>
<evidence type="ECO:0000256" key="1">
    <source>
        <dbReference type="ARBA" id="ARBA00022723"/>
    </source>
</evidence>
<name>A0A0J9X738_GEOCN</name>
<keyword evidence="5" id="KW-0807">Transducer</keyword>
<dbReference type="CDD" id="cd00066">
    <property type="entry name" value="G-alpha"/>
    <property type="match status" value="1"/>
</dbReference>
<dbReference type="SUPFAM" id="SSF47895">
    <property type="entry name" value="Transducin (alpha subunit), insertion domain"/>
    <property type="match status" value="1"/>
</dbReference>
<feature type="binding site" evidence="6">
    <location>
        <begin position="454"/>
        <end position="457"/>
    </location>
    <ligand>
        <name>GTP</name>
        <dbReference type="ChEBI" id="CHEBI:37565"/>
    </ligand>
</feature>
<keyword evidence="2 6" id="KW-0547">Nucleotide-binding</keyword>
<organism evidence="9 10">
    <name type="scientific">Geotrichum candidum</name>
    <name type="common">Oospora lactis</name>
    <name type="synonym">Dipodascus geotrichum</name>
    <dbReference type="NCBI Taxonomy" id="1173061"/>
    <lineage>
        <taxon>Eukaryota</taxon>
        <taxon>Fungi</taxon>
        <taxon>Dikarya</taxon>
        <taxon>Ascomycota</taxon>
        <taxon>Saccharomycotina</taxon>
        <taxon>Dipodascomycetes</taxon>
        <taxon>Dipodascales</taxon>
        <taxon>Dipodascaceae</taxon>
        <taxon>Geotrichum</taxon>
    </lineage>
</organism>
<dbReference type="GO" id="GO:0031683">
    <property type="term" value="F:G-protein beta/gamma-subunit complex binding"/>
    <property type="evidence" value="ECO:0007669"/>
    <property type="project" value="InterPro"/>
</dbReference>
<protein>
    <submittedName>
        <fullName evidence="9">Similar to Saccharomyces cerevisiae YHR005C GPA1 GTP-binding alpha subunit of the heterotrimeric G protein that couples to pheromone receptors</fullName>
    </submittedName>
</protein>
<dbReference type="FunFam" id="3.40.50.300:FF:000563">
    <property type="entry name" value="Guanine nucleotide-binding protein alpha subunit"/>
    <property type="match status" value="1"/>
</dbReference>
<sequence length="551" mass="61218">MGCGMSTETDISVSQNNHTKPPSSIIITTTTNKENTMTNSRSRWIKARNDQIESGLNFARNRAAAGNSIKLLLLGAGESGKSTVLKQMRLIHGSGFSDQELAQYSRVIWSDAVQSMRILIAAADRMGIRLDSHNPDSLLHGYRELVMETDPLRMYEEDLIALEGSSSQGRKSSITSVGSSTNHRPNIKAAPGPVLVNNNFLEDYVLKYDRRKFNSPTYEFTGSDHAGHDSGLEVGPPTVVTTTMESLPTAAAATAGPSTPQQESTRAPATKDNNHYYKDSNNAGTNESLLPHEPVPAAHALASKHDVAVAISELWKHDRGISAVYARSNEFQLEVNASHYFARILAYSKPGYRVSEQDILLGRIKTTGINETVFHIKTRTFRVFDVGGQRSERRKWIHCFDDVTALIFVAAVSEYDEVLFEDEWTNRMHESLSLFESICQSRWFHATPIILFLNKIDILKRKLARPGTGAGATTTINTTITTYFPDYVGDPHSFEQVMAYFKSLFLAKNQNRSRIVYVHETLATDTTQMKFVIAAVTDSIIQKTLMDSGIL</sequence>
<dbReference type="GO" id="GO:0005834">
    <property type="term" value="C:heterotrimeric G-protein complex"/>
    <property type="evidence" value="ECO:0007669"/>
    <property type="project" value="TreeGrafter"/>
</dbReference>
<feature type="binding site" evidence="6">
    <location>
        <begin position="360"/>
        <end position="366"/>
    </location>
    <ligand>
        <name>GTP</name>
        <dbReference type="ChEBI" id="CHEBI:37565"/>
    </ligand>
</feature>
<gene>
    <name evidence="9" type="ORF">BN980_GECA04s06654g</name>
</gene>
<dbReference type="GO" id="GO:0000750">
    <property type="term" value="P:pheromone-dependent signal transduction involved in conjugation with cellular fusion"/>
    <property type="evidence" value="ECO:0007669"/>
    <property type="project" value="TreeGrafter"/>
</dbReference>
<dbReference type="GO" id="GO:0046872">
    <property type="term" value="F:metal ion binding"/>
    <property type="evidence" value="ECO:0007669"/>
    <property type="project" value="UniProtKB-KW"/>
</dbReference>
<dbReference type="GO" id="GO:0005737">
    <property type="term" value="C:cytoplasm"/>
    <property type="evidence" value="ECO:0007669"/>
    <property type="project" value="TreeGrafter"/>
</dbReference>
<evidence type="ECO:0000256" key="6">
    <source>
        <dbReference type="PIRSR" id="PIRSR601019-1"/>
    </source>
</evidence>
<feature type="binding site" evidence="7">
    <location>
        <position position="366"/>
    </location>
    <ligand>
        <name>Mg(2+)</name>
        <dbReference type="ChEBI" id="CHEBI:18420"/>
    </ligand>
</feature>
<dbReference type="GO" id="GO:0007186">
    <property type="term" value="P:G protein-coupled receptor signaling pathway"/>
    <property type="evidence" value="ECO:0007669"/>
    <property type="project" value="InterPro"/>
</dbReference>
<dbReference type="OrthoDB" id="5817230at2759"/>
<dbReference type="SUPFAM" id="SSF52540">
    <property type="entry name" value="P-loop containing nucleoside triphosphate hydrolases"/>
    <property type="match status" value="1"/>
</dbReference>
<keyword evidence="9" id="KW-0675">Receptor</keyword>
<feature type="compositionally biased region" description="Polar residues" evidence="8">
    <location>
        <begin position="166"/>
        <end position="184"/>
    </location>
</feature>
<evidence type="ECO:0000313" key="10">
    <source>
        <dbReference type="Proteomes" id="UP000242525"/>
    </source>
</evidence>
<feature type="region of interest" description="Disordered" evidence="8">
    <location>
        <begin position="250"/>
        <end position="286"/>
    </location>
</feature>
<dbReference type="PANTHER" id="PTHR10218:SF302">
    <property type="entry name" value="GUANINE NUCLEOTIDE-BINDING PROTEIN ALPHA-5 SUBUNIT"/>
    <property type="match status" value="1"/>
</dbReference>